<dbReference type="EMBL" id="CAJOBE010054166">
    <property type="protein sequence ID" value="CAF4366742.1"/>
    <property type="molecule type" value="Genomic_DNA"/>
</dbReference>
<gene>
    <name evidence="1" type="ORF">FNK824_LOCUS42852</name>
</gene>
<feature type="non-terminal residue" evidence="1">
    <location>
        <position position="91"/>
    </location>
</feature>
<proteinExistence type="predicted"/>
<evidence type="ECO:0000313" key="1">
    <source>
        <dbReference type="EMBL" id="CAF4366742.1"/>
    </source>
</evidence>
<name>A0A820M597_9BILA</name>
<reference evidence="1" key="1">
    <citation type="submission" date="2021-02" db="EMBL/GenBank/DDBJ databases">
        <authorList>
            <person name="Nowell W R."/>
        </authorList>
    </citation>
    <scope>NUCLEOTIDE SEQUENCE</scope>
</reference>
<comment type="caution">
    <text evidence="1">The sequence shown here is derived from an EMBL/GenBank/DDBJ whole genome shotgun (WGS) entry which is preliminary data.</text>
</comment>
<sequence length="91" mass="10523">NQTGQKITISNLDGLQFTNDLSIKSITLQQNDSIPLNIWYEHQTFGRLSVIDEQNRQRRREFSVQIGDVKKTVSINRTLQRMYTLHGSSNS</sequence>
<organism evidence="1 2">
    <name type="scientific">Rotaria sordida</name>
    <dbReference type="NCBI Taxonomy" id="392033"/>
    <lineage>
        <taxon>Eukaryota</taxon>
        <taxon>Metazoa</taxon>
        <taxon>Spiralia</taxon>
        <taxon>Gnathifera</taxon>
        <taxon>Rotifera</taxon>
        <taxon>Eurotatoria</taxon>
        <taxon>Bdelloidea</taxon>
        <taxon>Philodinida</taxon>
        <taxon>Philodinidae</taxon>
        <taxon>Rotaria</taxon>
    </lineage>
</organism>
<dbReference type="AlphaFoldDB" id="A0A820M597"/>
<dbReference type="Proteomes" id="UP000663874">
    <property type="component" value="Unassembled WGS sequence"/>
</dbReference>
<protein>
    <submittedName>
        <fullName evidence="1">Uncharacterized protein</fullName>
    </submittedName>
</protein>
<evidence type="ECO:0000313" key="2">
    <source>
        <dbReference type="Proteomes" id="UP000663874"/>
    </source>
</evidence>
<accession>A0A820M597</accession>